<gene>
    <name evidence="3" type="ORF">IFM89_013350</name>
</gene>
<accession>A0A835I236</accession>
<evidence type="ECO:0000313" key="4">
    <source>
        <dbReference type="Proteomes" id="UP000631114"/>
    </source>
</evidence>
<dbReference type="EMBL" id="JADFTS010000004">
    <property type="protein sequence ID" value="KAF9609096.1"/>
    <property type="molecule type" value="Genomic_DNA"/>
</dbReference>
<dbReference type="InterPro" id="IPR054059">
    <property type="entry name" value="MORF/ORRM1/DAG-like_MORF"/>
</dbReference>
<feature type="domain" description="MORF/ORRM1/DAG-like MORF" evidence="2">
    <location>
        <begin position="82"/>
        <end position="176"/>
    </location>
</feature>
<dbReference type="InterPro" id="IPR037045">
    <property type="entry name" value="S8pro/Inhibitor_I9_sf"/>
</dbReference>
<evidence type="ECO:0000259" key="2">
    <source>
        <dbReference type="Pfam" id="PF21864"/>
    </source>
</evidence>
<feature type="domain" description="MORF/ORRM1/DAG-like MORF" evidence="2">
    <location>
        <begin position="212"/>
        <end position="295"/>
    </location>
</feature>
<reference evidence="3 4" key="1">
    <citation type="submission" date="2020-10" db="EMBL/GenBank/DDBJ databases">
        <title>The Coptis chinensis genome and diversification of protoberbering-type alkaloids.</title>
        <authorList>
            <person name="Wang B."/>
            <person name="Shu S."/>
            <person name="Song C."/>
            <person name="Liu Y."/>
        </authorList>
    </citation>
    <scope>NUCLEOTIDE SEQUENCE [LARGE SCALE GENOMIC DNA]</scope>
    <source>
        <strain evidence="3">HL-2020</strain>
        <tissue evidence="3">Leaf</tissue>
    </source>
</reference>
<dbReference type="InterPro" id="IPR039206">
    <property type="entry name" value="MORF/ORRM1/DAG-like"/>
</dbReference>
<evidence type="ECO:0000256" key="1">
    <source>
        <dbReference type="ARBA" id="ARBA00022946"/>
    </source>
</evidence>
<dbReference type="PANTHER" id="PTHR31346:SF7">
    <property type="entry name" value="MULTIPLE ORGANELLAR RNA EDITING FACTOR 2, CHLOROPLASTIC-RELATED"/>
    <property type="match status" value="1"/>
</dbReference>
<dbReference type="Gene3D" id="3.30.70.80">
    <property type="entry name" value="Peptidase S8 propeptide/proteinase inhibitor I9"/>
    <property type="match status" value="1"/>
</dbReference>
<dbReference type="GO" id="GO:0016554">
    <property type="term" value="P:cytidine to uridine editing"/>
    <property type="evidence" value="ECO:0007669"/>
    <property type="project" value="InterPro"/>
</dbReference>
<dbReference type="Proteomes" id="UP000631114">
    <property type="component" value="Unassembled WGS sequence"/>
</dbReference>
<keyword evidence="1" id="KW-0809">Transit peptide</keyword>
<dbReference type="Pfam" id="PF21864">
    <property type="entry name" value="MORF_dom"/>
    <property type="match status" value="2"/>
</dbReference>
<dbReference type="GO" id="GO:0005739">
    <property type="term" value="C:mitochondrion"/>
    <property type="evidence" value="ECO:0007669"/>
    <property type="project" value="TreeGrafter"/>
</dbReference>
<dbReference type="PANTHER" id="PTHR31346">
    <property type="entry name" value="MULTIPLE ORGANELLAR RNA EDITING FACTOR 2, CHLOROPLASTIC-RELATED-RELATED"/>
    <property type="match status" value="1"/>
</dbReference>
<evidence type="ECO:0000313" key="3">
    <source>
        <dbReference type="EMBL" id="KAF9609096.1"/>
    </source>
</evidence>
<keyword evidence="4" id="KW-1185">Reference proteome</keyword>
<sequence>MATAMRAARRSSLFSTTSILAAAPYSSSAAPSLDETKKYNIIITGHHHFNKSDYAWNPLKVKTFGSLLDEALEAPPKLGDKNHWLVHVDGVCSNCLKHLDSFSEEELFDFYAWTITLPLAIPIEQARLKIYLVSCERPYGYGAEFNEATQKCLQDCGGVQLIREDCYYSARIKDGSVQPVARFTAFNPDYISYNDLYSYHFLCEPNMECKSDYWIVHLKQPECVISNYTKCIHYCVRLLAQVVGSEDEAKEKIYMVWCAPPFGFAAEIDKETLNKLKVLQDVLALLPDYSVSPKTENIILLIAPPKRRKIQPTIVSCYDKADIFSRKYGTPVSDSVRF</sequence>
<proteinExistence type="predicted"/>
<protein>
    <recommendedName>
        <fullName evidence="2">MORF/ORRM1/DAG-like MORF domain-containing protein</fullName>
    </recommendedName>
</protein>
<dbReference type="AlphaFoldDB" id="A0A835I236"/>
<dbReference type="GO" id="GO:0080156">
    <property type="term" value="P:mitochondrial mRNA modification"/>
    <property type="evidence" value="ECO:0007669"/>
    <property type="project" value="TreeGrafter"/>
</dbReference>
<name>A0A835I236_9MAGN</name>
<comment type="caution">
    <text evidence="3">The sequence shown here is derived from an EMBL/GenBank/DDBJ whole genome shotgun (WGS) entry which is preliminary data.</text>
</comment>
<organism evidence="3 4">
    <name type="scientific">Coptis chinensis</name>
    <dbReference type="NCBI Taxonomy" id="261450"/>
    <lineage>
        <taxon>Eukaryota</taxon>
        <taxon>Viridiplantae</taxon>
        <taxon>Streptophyta</taxon>
        <taxon>Embryophyta</taxon>
        <taxon>Tracheophyta</taxon>
        <taxon>Spermatophyta</taxon>
        <taxon>Magnoliopsida</taxon>
        <taxon>Ranunculales</taxon>
        <taxon>Ranunculaceae</taxon>
        <taxon>Coptidoideae</taxon>
        <taxon>Coptis</taxon>
    </lineage>
</organism>